<dbReference type="SUPFAM" id="SSF53335">
    <property type="entry name" value="S-adenosyl-L-methionine-dependent methyltransferases"/>
    <property type="match status" value="1"/>
</dbReference>
<dbReference type="STRING" id="679926.Mpet_0019"/>
<dbReference type="Pfam" id="PF13847">
    <property type="entry name" value="Methyltransf_31"/>
    <property type="match status" value="1"/>
</dbReference>
<organism evidence="2 3">
    <name type="scientific">Methanolacinia petrolearia (strain DSM 11571 / OCM 486 / SEBR 4847)</name>
    <name type="common">Methanoplanus petrolearius</name>
    <dbReference type="NCBI Taxonomy" id="679926"/>
    <lineage>
        <taxon>Archaea</taxon>
        <taxon>Methanobacteriati</taxon>
        <taxon>Methanobacteriota</taxon>
        <taxon>Stenosarchaea group</taxon>
        <taxon>Methanomicrobia</taxon>
        <taxon>Methanomicrobiales</taxon>
        <taxon>Methanomicrobiaceae</taxon>
        <taxon>Methanolacinia</taxon>
    </lineage>
</organism>
<evidence type="ECO:0000313" key="2">
    <source>
        <dbReference type="EMBL" id="ADN34800.1"/>
    </source>
</evidence>
<gene>
    <name evidence="2" type="ordered locus">Mpet_0019</name>
</gene>
<dbReference type="InterPro" id="IPR029063">
    <property type="entry name" value="SAM-dependent_MTases_sf"/>
</dbReference>
<dbReference type="Proteomes" id="UP000006565">
    <property type="component" value="Chromosome"/>
</dbReference>
<evidence type="ECO:0000259" key="1">
    <source>
        <dbReference type="Pfam" id="PF13847"/>
    </source>
</evidence>
<dbReference type="GeneID" id="9742457"/>
<dbReference type="eggNOG" id="arCOG01632">
    <property type="taxonomic scope" value="Archaea"/>
</dbReference>
<protein>
    <submittedName>
        <fullName evidence="2">Methyltransferase type 11</fullName>
    </submittedName>
</protein>
<dbReference type="EMBL" id="CP002117">
    <property type="protein sequence ID" value="ADN34800.1"/>
    <property type="molecule type" value="Genomic_DNA"/>
</dbReference>
<dbReference type="InterPro" id="IPR025714">
    <property type="entry name" value="Methyltranfer_dom"/>
</dbReference>
<dbReference type="RefSeq" id="WP_013327979.1">
    <property type="nucleotide sequence ID" value="NC_014507.1"/>
</dbReference>
<dbReference type="AlphaFoldDB" id="E1RDB6"/>
<dbReference type="CDD" id="cd02440">
    <property type="entry name" value="AdoMet_MTases"/>
    <property type="match status" value="1"/>
</dbReference>
<proteinExistence type="predicted"/>
<keyword evidence="2" id="KW-0489">Methyltransferase</keyword>
<feature type="domain" description="Methyltransferase" evidence="1">
    <location>
        <begin position="70"/>
        <end position="166"/>
    </location>
</feature>
<dbReference type="GO" id="GO:0008168">
    <property type="term" value="F:methyltransferase activity"/>
    <property type="evidence" value="ECO:0007669"/>
    <property type="project" value="UniProtKB-KW"/>
</dbReference>
<reference evidence="2 3" key="1">
    <citation type="journal article" date="2010" name="Stand. Genomic Sci.">
        <title>Complete genome sequence of Methanoplanus petrolearius type strain (SEBR 4847).</title>
        <authorList>
            <person name="Brambilla E."/>
            <person name="Djao O.D."/>
            <person name="Daligault H."/>
            <person name="Lapidus A."/>
            <person name="Lucas S."/>
            <person name="Hammon N."/>
            <person name="Nolan M."/>
            <person name="Tice H."/>
            <person name="Cheng J.F."/>
            <person name="Han C."/>
            <person name="Tapia R."/>
            <person name="Goodwin L."/>
            <person name="Pitluck S."/>
            <person name="Liolios K."/>
            <person name="Ivanova N."/>
            <person name="Mavromatis K."/>
            <person name="Mikhailova N."/>
            <person name="Pati A."/>
            <person name="Chen A."/>
            <person name="Palaniappan K."/>
            <person name="Land M."/>
            <person name="Hauser L."/>
            <person name="Chang Y.J."/>
            <person name="Jeffries C.D."/>
            <person name="Rohde M."/>
            <person name="Spring S."/>
            <person name="Sikorski J."/>
            <person name="Goker M."/>
            <person name="Woyke T."/>
            <person name="Bristow J."/>
            <person name="Eisen J.A."/>
            <person name="Markowitz V."/>
            <person name="Hugenholtz P."/>
            <person name="Kyrpides N.C."/>
            <person name="Klenk H.P."/>
        </authorList>
    </citation>
    <scope>NUCLEOTIDE SEQUENCE [LARGE SCALE GENOMIC DNA]</scope>
    <source>
        <strain evidence="3">DSM 11571 / OCM 486 / SEBR 4847</strain>
    </source>
</reference>
<accession>E1RDB6</accession>
<dbReference type="KEGG" id="mpi:Mpet_0019"/>
<keyword evidence="2" id="KW-0808">Transferase</keyword>
<dbReference type="HOGENOM" id="CLU_060275_1_1_2"/>
<sequence>MKPEKRDLKYKINWQDARKSILDERFKGPKLSFDPKIKEKSAADFSKKISEGDFEYGRKTAEIFAGFLEPSYEVLEIGPGPGTVTVPLSKLVKSITSIDLSLRNIEFLRKNLTEKGCTNVEVINKNWLRMDDYELENSYDLVFCSHFLWMIPDLEEHINKMENASRRYCAIVQPAGRDKLVKDVFTVITGQEYGGEFEPDADYFAYVIIRQWGRLPNVSHFSYSNTMTIDEKVRSIASFIGRFVEVDKERVEKIRELVAPHAEDGIFRETMNAVVMWWEI</sequence>
<dbReference type="Gene3D" id="3.40.50.150">
    <property type="entry name" value="Vaccinia Virus protein VP39"/>
    <property type="match status" value="1"/>
</dbReference>
<keyword evidence="3" id="KW-1185">Reference proteome</keyword>
<name>E1RDB6_METP4</name>
<dbReference type="OrthoDB" id="57427at2157"/>
<dbReference type="GO" id="GO:0032259">
    <property type="term" value="P:methylation"/>
    <property type="evidence" value="ECO:0007669"/>
    <property type="project" value="UniProtKB-KW"/>
</dbReference>
<evidence type="ECO:0000313" key="3">
    <source>
        <dbReference type="Proteomes" id="UP000006565"/>
    </source>
</evidence>